<name>A0ABU9QPP6_9BURK</name>
<evidence type="ECO:0000256" key="1">
    <source>
        <dbReference type="SAM" id="MobiDB-lite"/>
    </source>
</evidence>
<evidence type="ECO:0000313" key="2">
    <source>
        <dbReference type="EMBL" id="MEM5291423.1"/>
    </source>
</evidence>
<reference evidence="2 3" key="1">
    <citation type="submission" date="2024-01" db="EMBL/GenBank/DDBJ databases">
        <title>The diversity of rhizobia nodulating Mimosa spp. in eleven states of Brazil covering several biomes is determined by host plant, location, and edaphic factors.</title>
        <authorList>
            <person name="Rouws L."/>
            <person name="Barauna A."/>
            <person name="Beukes C."/>
            <person name="De Faria S.M."/>
            <person name="Gross E."/>
            <person name="Dos Reis Junior F.B."/>
            <person name="Simon M."/>
            <person name="Maluk M."/>
            <person name="Odee D.W."/>
            <person name="Kenicer G."/>
            <person name="Young J.P.W."/>
            <person name="Reis V.M."/>
            <person name="Zilli J."/>
            <person name="James E.K."/>
        </authorList>
    </citation>
    <scope>NUCLEOTIDE SEQUENCE [LARGE SCALE GENOMIC DNA]</scope>
    <source>
        <strain evidence="2 3">JPY77</strain>
    </source>
</reference>
<feature type="region of interest" description="Disordered" evidence="1">
    <location>
        <begin position="122"/>
        <end position="168"/>
    </location>
</feature>
<sequence length="168" mass="18939">MQFASQDQLVRQKISLAVASAGGVLLLFALLTRQRAALAKLPSTIAAIEAQRRFKEYFERHPVAMLIFDVNSLEILTANTAAQRQYGRELRATSIDQIRPTEDIQYFRRDLQHYIASGNTGRIGRRASSQTRRRHRRRAVRSGAAAVRGRVVHRTGGSVGRPAQECRR</sequence>
<organism evidence="2 3">
    <name type="scientific">Paraburkholderia sabiae</name>
    <dbReference type="NCBI Taxonomy" id="273251"/>
    <lineage>
        <taxon>Bacteria</taxon>
        <taxon>Pseudomonadati</taxon>
        <taxon>Pseudomonadota</taxon>
        <taxon>Betaproteobacteria</taxon>
        <taxon>Burkholderiales</taxon>
        <taxon>Burkholderiaceae</taxon>
        <taxon>Paraburkholderia</taxon>
    </lineage>
</organism>
<accession>A0ABU9QPP6</accession>
<gene>
    <name evidence="2" type="ORF">V4C55_37460</name>
</gene>
<dbReference type="Proteomes" id="UP001494588">
    <property type="component" value="Unassembled WGS sequence"/>
</dbReference>
<dbReference type="InterPro" id="IPR035965">
    <property type="entry name" value="PAS-like_dom_sf"/>
</dbReference>
<evidence type="ECO:0008006" key="4">
    <source>
        <dbReference type="Google" id="ProtNLM"/>
    </source>
</evidence>
<protein>
    <recommendedName>
        <fullName evidence="4">PAS domain-containing protein</fullName>
    </recommendedName>
</protein>
<dbReference type="Gene3D" id="3.30.450.20">
    <property type="entry name" value="PAS domain"/>
    <property type="match status" value="1"/>
</dbReference>
<comment type="caution">
    <text evidence="2">The sequence shown here is derived from an EMBL/GenBank/DDBJ whole genome shotgun (WGS) entry which is preliminary data.</text>
</comment>
<dbReference type="EMBL" id="JAZHGC010000050">
    <property type="protein sequence ID" value="MEM5291423.1"/>
    <property type="molecule type" value="Genomic_DNA"/>
</dbReference>
<feature type="compositionally biased region" description="Basic residues" evidence="1">
    <location>
        <begin position="131"/>
        <end position="140"/>
    </location>
</feature>
<dbReference type="SUPFAM" id="SSF55785">
    <property type="entry name" value="PYP-like sensor domain (PAS domain)"/>
    <property type="match status" value="1"/>
</dbReference>
<proteinExistence type="predicted"/>
<evidence type="ECO:0000313" key="3">
    <source>
        <dbReference type="Proteomes" id="UP001494588"/>
    </source>
</evidence>
<keyword evidence="3" id="KW-1185">Reference proteome</keyword>
<dbReference type="RefSeq" id="WP_201660724.1">
    <property type="nucleotide sequence ID" value="NZ_CAJHCS010000041.1"/>
</dbReference>